<feature type="region of interest" description="Disordered" evidence="2">
    <location>
        <begin position="289"/>
        <end position="308"/>
    </location>
</feature>
<keyword evidence="1" id="KW-0539">Nucleus</keyword>
<gene>
    <name evidence="5" type="ORF">OBRU01_21707</name>
</gene>
<dbReference type="GO" id="GO:0005634">
    <property type="term" value="C:nucleus"/>
    <property type="evidence" value="ECO:0007669"/>
    <property type="project" value="UniProtKB-SubCell"/>
</dbReference>
<proteinExistence type="predicted"/>
<dbReference type="PROSITE" id="PS51029">
    <property type="entry name" value="MADF"/>
    <property type="match status" value="1"/>
</dbReference>
<sequence>MSETVASPLKRSRNEAVELIEQVRRRPCLWQRACAAYRDRGAKEQAWQEVCRALEPGYNDMAPAGRHEIGNYPRTATAAPRSRPGRRCVARWSPATTTWRPQSGMRSAWQEVCRALEPGYNDMAPAGRHEIGNYPRTATAAPRSRPGRRCVAHWSPATTTWRPQAGMRSVTTLVPRPRRQGAGLAGGVSRAGAQLRRHGARRQHEIGLVMMRKWYNIRDAFKKYYSSKGNAAHSSRPYVYADRLAFLIPLFERKREPARCEREPVKCERVDDEQEEQEEWLSVFDLEPTDVSPPKRTKTELEYPRSKEAEPDDSIVSILVNLIAKEDDEDRAFFKSITPTVKSLPEQAKFLFRIQVMKLLSKLKQNSKSVKNDSNTDGSDTE</sequence>
<dbReference type="InterPro" id="IPR039353">
    <property type="entry name" value="TF_Adf1"/>
</dbReference>
<organism evidence="5 6">
    <name type="scientific">Operophtera brumata</name>
    <name type="common">Winter moth</name>
    <name type="synonym">Phalaena brumata</name>
    <dbReference type="NCBI Taxonomy" id="104452"/>
    <lineage>
        <taxon>Eukaryota</taxon>
        <taxon>Metazoa</taxon>
        <taxon>Ecdysozoa</taxon>
        <taxon>Arthropoda</taxon>
        <taxon>Hexapoda</taxon>
        <taxon>Insecta</taxon>
        <taxon>Pterygota</taxon>
        <taxon>Neoptera</taxon>
        <taxon>Endopterygota</taxon>
        <taxon>Lepidoptera</taxon>
        <taxon>Glossata</taxon>
        <taxon>Ditrysia</taxon>
        <taxon>Geometroidea</taxon>
        <taxon>Geometridae</taxon>
        <taxon>Larentiinae</taxon>
        <taxon>Operophtera</taxon>
    </lineage>
</organism>
<dbReference type="Proteomes" id="UP000037510">
    <property type="component" value="Unassembled WGS sequence"/>
</dbReference>
<evidence type="ECO:0000256" key="1">
    <source>
        <dbReference type="PROSITE-ProRule" id="PRU00371"/>
    </source>
</evidence>
<feature type="compositionally biased region" description="Basic and acidic residues" evidence="2">
    <location>
        <begin position="297"/>
        <end position="308"/>
    </location>
</feature>
<evidence type="ECO:0000313" key="6">
    <source>
        <dbReference type="Proteomes" id="UP000037510"/>
    </source>
</evidence>
<evidence type="ECO:0000259" key="3">
    <source>
        <dbReference type="PROSITE" id="PS51029"/>
    </source>
</evidence>
<evidence type="ECO:0000256" key="2">
    <source>
        <dbReference type="SAM" id="MobiDB-lite"/>
    </source>
</evidence>
<protein>
    <submittedName>
        <fullName evidence="5">Dihydrouridine synthase domain containing protein</fullName>
    </submittedName>
</protein>
<keyword evidence="6" id="KW-1185">Reference proteome</keyword>
<feature type="domain" description="BESS" evidence="4">
    <location>
        <begin position="327"/>
        <end position="366"/>
    </location>
</feature>
<dbReference type="InterPro" id="IPR004210">
    <property type="entry name" value="BESS_motif"/>
</dbReference>
<accession>A0A0L7KTV1</accession>
<dbReference type="Pfam" id="PF02944">
    <property type="entry name" value="BESS"/>
    <property type="match status" value="1"/>
</dbReference>
<evidence type="ECO:0000313" key="5">
    <source>
        <dbReference type="EMBL" id="KOB66491.1"/>
    </source>
</evidence>
<reference evidence="5 6" key="1">
    <citation type="journal article" date="2015" name="Genome Biol. Evol.">
        <title>The genome of winter moth (Operophtera brumata) provides a genomic perspective on sexual dimorphism and phenology.</title>
        <authorList>
            <person name="Derks M.F."/>
            <person name="Smit S."/>
            <person name="Salis L."/>
            <person name="Schijlen E."/>
            <person name="Bossers A."/>
            <person name="Mateman C."/>
            <person name="Pijl A.S."/>
            <person name="de Ridder D."/>
            <person name="Groenen M.A."/>
            <person name="Visser M.E."/>
            <person name="Megens H.J."/>
        </authorList>
    </citation>
    <scope>NUCLEOTIDE SEQUENCE [LARGE SCALE GENOMIC DNA]</scope>
    <source>
        <strain evidence="5">WM2013NL</strain>
        <tissue evidence="5">Head and thorax</tissue>
    </source>
</reference>
<comment type="subcellular location">
    <subcellularLocation>
        <location evidence="1">Nucleus</location>
    </subcellularLocation>
</comment>
<dbReference type="InterPro" id="IPR006578">
    <property type="entry name" value="MADF-dom"/>
</dbReference>
<name>A0A0L7KTV1_OPEBR</name>
<dbReference type="Pfam" id="PF10545">
    <property type="entry name" value="MADF_DNA_bdg"/>
    <property type="match status" value="1"/>
</dbReference>
<dbReference type="PROSITE" id="PS51031">
    <property type="entry name" value="BESS"/>
    <property type="match status" value="1"/>
</dbReference>
<comment type="caution">
    <text evidence="5">The sequence shown here is derived from an EMBL/GenBank/DDBJ whole genome shotgun (WGS) entry which is preliminary data.</text>
</comment>
<dbReference type="GO" id="GO:0003677">
    <property type="term" value="F:DNA binding"/>
    <property type="evidence" value="ECO:0007669"/>
    <property type="project" value="InterPro"/>
</dbReference>
<dbReference type="EMBL" id="JTDY01005909">
    <property type="protein sequence ID" value="KOB66491.1"/>
    <property type="molecule type" value="Genomic_DNA"/>
</dbReference>
<evidence type="ECO:0000259" key="4">
    <source>
        <dbReference type="PROSITE" id="PS51031"/>
    </source>
</evidence>
<feature type="region of interest" description="Disordered" evidence="2">
    <location>
        <begin position="65"/>
        <end position="85"/>
    </location>
</feature>
<dbReference type="AlphaFoldDB" id="A0A0L7KTV1"/>
<dbReference type="GO" id="GO:0006357">
    <property type="term" value="P:regulation of transcription by RNA polymerase II"/>
    <property type="evidence" value="ECO:0007669"/>
    <property type="project" value="TreeGrafter"/>
</dbReference>
<dbReference type="STRING" id="104452.A0A0L7KTV1"/>
<dbReference type="PANTHER" id="PTHR12243">
    <property type="entry name" value="MADF DOMAIN TRANSCRIPTION FACTOR"/>
    <property type="match status" value="1"/>
</dbReference>
<feature type="domain" description="MADF" evidence="3">
    <location>
        <begin position="18"/>
        <end position="113"/>
    </location>
</feature>
<dbReference type="PANTHER" id="PTHR12243:SF67">
    <property type="entry name" value="COREPRESSOR OF PANGOLIN, ISOFORM A-RELATED"/>
    <property type="match status" value="1"/>
</dbReference>
<feature type="region of interest" description="Disordered" evidence="2">
    <location>
        <begin position="127"/>
        <end position="149"/>
    </location>
</feature>
<dbReference type="GO" id="GO:0005667">
    <property type="term" value="C:transcription regulator complex"/>
    <property type="evidence" value="ECO:0007669"/>
    <property type="project" value="TreeGrafter"/>
</dbReference>